<sequence>MTFSHTKAITTFTLLFMLMAVISLIAIKKLQYSASTALAARTASVLALTINKARISYSQNSVAALRDHPDISVQALYHGKQYAIPNPATFAIELGVAISDPDNGLILHTFSNYPFSSRQSNAGPQDSFQIAALQKLNSNNRVFERVEMIGKNNVLRHAEAIFMEESCVDCHNSHPDSPKKDWQVGDMRGAVDISMPLSTDDEELTNTVQYAYVIFVAFSVIGLVCMFITIKRANNLSTELEQKVKERTVILNKLARTDSLTLIANRRYFEEFSQEIFNKKSTCAWPVALLVYDLDYFKSVNDTYGHNIGDECLKAVVNAVNLTMRNSQDFHARIGGEEFAIILHGVTNIELEKITQLILTNVSNVVIPANADIHITCSIGSTLATRDSNPTMKKMMGLADKALYQAKLSGRNQACHLDYIDSP</sequence>
<dbReference type="Gene3D" id="3.30.70.270">
    <property type="match status" value="1"/>
</dbReference>
<keyword evidence="2" id="KW-0472">Membrane</keyword>
<dbReference type="SMART" id="SM00267">
    <property type="entry name" value="GGDEF"/>
    <property type="match status" value="1"/>
</dbReference>
<dbReference type="Pfam" id="PF00990">
    <property type="entry name" value="GGDEF"/>
    <property type="match status" value="1"/>
</dbReference>
<protein>
    <submittedName>
        <fullName evidence="4">GGDEF domain-containing protein</fullName>
    </submittedName>
</protein>
<accession>K6XZU3</accession>
<organism evidence="4 5">
    <name type="scientific">Paraglaciecola arctica BSs20135</name>
    <dbReference type="NCBI Taxonomy" id="493475"/>
    <lineage>
        <taxon>Bacteria</taxon>
        <taxon>Pseudomonadati</taxon>
        <taxon>Pseudomonadota</taxon>
        <taxon>Gammaproteobacteria</taxon>
        <taxon>Alteromonadales</taxon>
        <taxon>Alteromonadaceae</taxon>
        <taxon>Paraglaciecola</taxon>
    </lineage>
</organism>
<dbReference type="GO" id="GO:0003824">
    <property type="term" value="F:catalytic activity"/>
    <property type="evidence" value="ECO:0007669"/>
    <property type="project" value="UniProtKB-ARBA"/>
</dbReference>
<dbReference type="Pfam" id="PF11845">
    <property type="entry name" value="Tll0287-like"/>
    <property type="match status" value="1"/>
</dbReference>
<evidence type="ECO:0000313" key="5">
    <source>
        <dbReference type="Proteomes" id="UP000006327"/>
    </source>
</evidence>
<keyword evidence="2" id="KW-0812">Transmembrane</keyword>
<evidence type="ECO:0000259" key="3">
    <source>
        <dbReference type="PROSITE" id="PS50887"/>
    </source>
</evidence>
<name>K6XZU3_9ALTE</name>
<dbReference type="PANTHER" id="PTHR46663:SF4">
    <property type="entry name" value="DIGUANYLATE CYCLASE DGCT-RELATED"/>
    <property type="match status" value="1"/>
</dbReference>
<dbReference type="CDD" id="cd01949">
    <property type="entry name" value="GGDEF"/>
    <property type="match status" value="1"/>
</dbReference>
<proteinExistence type="predicted"/>
<dbReference type="PANTHER" id="PTHR46663">
    <property type="entry name" value="DIGUANYLATE CYCLASE DGCT-RELATED"/>
    <property type="match status" value="1"/>
</dbReference>
<dbReference type="eggNOG" id="COG2199">
    <property type="taxonomic scope" value="Bacteria"/>
</dbReference>
<dbReference type="InterPro" id="IPR052163">
    <property type="entry name" value="DGC-Regulatory_Protein"/>
</dbReference>
<dbReference type="InterPro" id="IPR043128">
    <property type="entry name" value="Rev_trsase/Diguanyl_cyclase"/>
</dbReference>
<dbReference type="InterPro" id="IPR029787">
    <property type="entry name" value="Nucleotide_cyclase"/>
</dbReference>
<dbReference type="EMBL" id="BAEO01000005">
    <property type="protein sequence ID" value="GAC17176.1"/>
    <property type="molecule type" value="Genomic_DNA"/>
</dbReference>
<dbReference type="InterPro" id="IPR021796">
    <property type="entry name" value="Tll0287-like_dom"/>
</dbReference>
<dbReference type="Proteomes" id="UP000006327">
    <property type="component" value="Unassembled WGS sequence"/>
</dbReference>
<dbReference type="OrthoDB" id="5620448at2"/>
<gene>
    <name evidence="4" type="ORF">GARC_0194</name>
</gene>
<keyword evidence="5" id="KW-1185">Reference proteome</keyword>
<evidence type="ECO:0000256" key="1">
    <source>
        <dbReference type="ARBA" id="ARBA00001946"/>
    </source>
</evidence>
<reference evidence="4 5" key="1">
    <citation type="journal article" date="2017" name="Antonie Van Leeuwenhoek">
        <title>Rhizobium rhizosphaerae sp. nov., a novel species isolated from rice rhizosphere.</title>
        <authorList>
            <person name="Zhao J.J."/>
            <person name="Zhang J."/>
            <person name="Zhang R.J."/>
            <person name="Zhang C.W."/>
            <person name="Yin H.Q."/>
            <person name="Zhang X.X."/>
        </authorList>
    </citation>
    <scope>NUCLEOTIDE SEQUENCE [LARGE SCALE GENOMIC DNA]</scope>
    <source>
        <strain evidence="4 5">BSs20135</strain>
    </source>
</reference>
<dbReference type="STRING" id="493475.GARC_0194"/>
<comment type="caution">
    <text evidence="4">The sequence shown here is derived from an EMBL/GenBank/DDBJ whole genome shotgun (WGS) entry which is preliminary data.</text>
</comment>
<dbReference type="NCBIfam" id="TIGR00254">
    <property type="entry name" value="GGDEF"/>
    <property type="match status" value="1"/>
</dbReference>
<dbReference type="RefSeq" id="WP_007615742.1">
    <property type="nucleotide sequence ID" value="NZ_BAEO01000005.1"/>
</dbReference>
<dbReference type="PROSITE" id="PS50887">
    <property type="entry name" value="GGDEF"/>
    <property type="match status" value="1"/>
</dbReference>
<dbReference type="FunFam" id="3.30.70.270:FF:000001">
    <property type="entry name" value="Diguanylate cyclase domain protein"/>
    <property type="match status" value="1"/>
</dbReference>
<feature type="domain" description="GGDEF" evidence="3">
    <location>
        <begin position="285"/>
        <end position="419"/>
    </location>
</feature>
<dbReference type="InterPro" id="IPR000160">
    <property type="entry name" value="GGDEF_dom"/>
</dbReference>
<keyword evidence="2" id="KW-1133">Transmembrane helix</keyword>
<evidence type="ECO:0000256" key="2">
    <source>
        <dbReference type="SAM" id="Phobius"/>
    </source>
</evidence>
<dbReference type="AlphaFoldDB" id="K6XZU3"/>
<evidence type="ECO:0000313" key="4">
    <source>
        <dbReference type="EMBL" id="GAC17176.1"/>
    </source>
</evidence>
<comment type="cofactor">
    <cofactor evidence="1">
        <name>Mg(2+)</name>
        <dbReference type="ChEBI" id="CHEBI:18420"/>
    </cofactor>
</comment>
<dbReference type="SUPFAM" id="SSF55073">
    <property type="entry name" value="Nucleotide cyclase"/>
    <property type="match status" value="1"/>
</dbReference>
<feature type="transmembrane region" description="Helical" evidence="2">
    <location>
        <begin position="210"/>
        <end position="230"/>
    </location>
</feature>